<dbReference type="Proteomes" id="UP000179769">
    <property type="component" value="Unassembled WGS sequence"/>
</dbReference>
<evidence type="ECO:0000259" key="8">
    <source>
        <dbReference type="Pfam" id="PF01292"/>
    </source>
</evidence>
<comment type="caution">
    <text evidence="9">The sequence shown here is derived from an EMBL/GenBank/DDBJ whole genome shotgun (WGS) entry which is preliminary data.</text>
</comment>
<evidence type="ECO:0000313" key="10">
    <source>
        <dbReference type="Proteomes" id="UP000179769"/>
    </source>
</evidence>
<name>A0A1S1Q2Y1_9ACTN</name>
<evidence type="ECO:0000256" key="5">
    <source>
        <dbReference type="ARBA" id="ARBA00023136"/>
    </source>
</evidence>
<dbReference type="InterPro" id="IPR011577">
    <property type="entry name" value="Cyt_b561_bac/Ni-Hgenase"/>
</dbReference>
<organism evidence="9 10">
    <name type="scientific">Parafrankia soli</name>
    <dbReference type="NCBI Taxonomy" id="2599596"/>
    <lineage>
        <taxon>Bacteria</taxon>
        <taxon>Bacillati</taxon>
        <taxon>Actinomycetota</taxon>
        <taxon>Actinomycetes</taxon>
        <taxon>Frankiales</taxon>
        <taxon>Frankiaceae</taxon>
        <taxon>Parafrankia</taxon>
    </lineage>
</organism>
<evidence type="ECO:0000313" key="9">
    <source>
        <dbReference type="EMBL" id="OHV27472.1"/>
    </source>
</evidence>
<evidence type="ECO:0000256" key="7">
    <source>
        <dbReference type="SAM" id="Phobius"/>
    </source>
</evidence>
<dbReference type="AlphaFoldDB" id="A0A1S1Q2Y1"/>
<dbReference type="GO" id="GO:0022904">
    <property type="term" value="P:respiratory electron transport chain"/>
    <property type="evidence" value="ECO:0007669"/>
    <property type="project" value="InterPro"/>
</dbReference>
<feature type="transmembrane region" description="Helical" evidence="7">
    <location>
        <begin position="43"/>
        <end position="64"/>
    </location>
</feature>
<dbReference type="Pfam" id="PF01292">
    <property type="entry name" value="Ni_hydr_CYTB"/>
    <property type="match status" value="1"/>
</dbReference>
<keyword evidence="10" id="KW-1185">Reference proteome</keyword>
<feature type="transmembrane region" description="Helical" evidence="7">
    <location>
        <begin position="140"/>
        <end position="159"/>
    </location>
</feature>
<dbReference type="EMBL" id="MAXA01000222">
    <property type="protein sequence ID" value="OHV27472.1"/>
    <property type="molecule type" value="Genomic_DNA"/>
</dbReference>
<keyword evidence="5 7" id="KW-0472">Membrane</keyword>
<proteinExistence type="predicted"/>
<feature type="region of interest" description="Disordered" evidence="6">
    <location>
        <begin position="1"/>
        <end position="26"/>
    </location>
</feature>
<protein>
    <submittedName>
        <fullName evidence="9">Formate dehydrogenase</fullName>
    </submittedName>
</protein>
<evidence type="ECO:0000256" key="4">
    <source>
        <dbReference type="ARBA" id="ARBA00022989"/>
    </source>
</evidence>
<dbReference type="GO" id="GO:0036397">
    <property type="term" value="F:formate dehydrogenase (quinone) activity"/>
    <property type="evidence" value="ECO:0007669"/>
    <property type="project" value="TreeGrafter"/>
</dbReference>
<dbReference type="InterPro" id="IPR016174">
    <property type="entry name" value="Di-haem_cyt_TM"/>
</dbReference>
<dbReference type="GO" id="GO:0009061">
    <property type="term" value="P:anaerobic respiration"/>
    <property type="evidence" value="ECO:0007669"/>
    <property type="project" value="TreeGrafter"/>
</dbReference>
<keyword evidence="2" id="KW-1003">Cell membrane</keyword>
<keyword evidence="4 7" id="KW-1133">Transmembrane helix</keyword>
<dbReference type="GO" id="GO:0005886">
    <property type="term" value="C:plasma membrane"/>
    <property type="evidence" value="ECO:0007669"/>
    <property type="project" value="UniProtKB-SubCell"/>
</dbReference>
<dbReference type="PANTHER" id="PTHR30074">
    <property type="entry name" value="FORMATE DEHYDROGENASE, NITRATE-INDUCIBLE, CYTOCHROME B556 FDN SUBUNIT"/>
    <property type="match status" value="1"/>
</dbReference>
<feature type="compositionally biased region" description="Low complexity" evidence="6">
    <location>
        <begin position="17"/>
        <end position="26"/>
    </location>
</feature>
<feature type="transmembrane region" description="Helical" evidence="7">
    <location>
        <begin position="179"/>
        <end position="196"/>
    </location>
</feature>
<dbReference type="SUPFAM" id="SSF81342">
    <property type="entry name" value="Transmembrane di-heme cytochromes"/>
    <property type="match status" value="1"/>
</dbReference>
<evidence type="ECO:0000256" key="6">
    <source>
        <dbReference type="SAM" id="MobiDB-lite"/>
    </source>
</evidence>
<dbReference type="OrthoDB" id="3681708at2"/>
<dbReference type="PANTHER" id="PTHR30074:SF6">
    <property type="entry name" value="FORMATE DEHYDROGENASE GAMMA SUBUNIT"/>
    <property type="match status" value="1"/>
</dbReference>
<reference evidence="10" key="1">
    <citation type="submission" date="2016-07" db="EMBL/GenBank/DDBJ databases">
        <title>Frankia sp. NRRL B-16219 Genome sequencing.</title>
        <authorList>
            <person name="Ghodhbane-Gtari F."/>
            <person name="Swanson E."/>
            <person name="Gueddou A."/>
            <person name="Louati M."/>
            <person name="Nouioui I."/>
            <person name="Hezbri K."/>
            <person name="Abebe-Akele F."/>
            <person name="Simpson S."/>
            <person name="Morris K."/>
            <person name="Thomas K."/>
            <person name="Gtari M."/>
            <person name="Tisa L.S."/>
        </authorList>
    </citation>
    <scope>NUCLEOTIDE SEQUENCE [LARGE SCALE GENOMIC DNA]</scope>
    <source>
        <strain evidence="10">NRRL B-16219</strain>
    </source>
</reference>
<accession>A0A1S1Q2Y1</accession>
<evidence type="ECO:0000256" key="1">
    <source>
        <dbReference type="ARBA" id="ARBA00004651"/>
    </source>
</evidence>
<dbReference type="GO" id="GO:0009326">
    <property type="term" value="C:formate dehydrogenase complex"/>
    <property type="evidence" value="ECO:0007669"/>
    <property type="project" value="TreeGrafter"/>
</dbReference>
<feature type="domain" description="Cytochrome b561 bacterial/Ni-hydrogenase" evidence="8">
    <location>
        <begin position="36"/>
        <end position="195"/>
    </location>
</feature>
<dbReference type="GO" id="GO:0015944">
    <property type="term" value="P:formate oxidation"/>
    <property type="evidence" value="ECO:0007669"/>
    <property type="project" value="TreeGrafter"/>
</dbReference>
<dbReference type="Gene3D" id="1.20.950.20">
    <property type="entry name" value="Transmembrane di-heme cytochromes, Chain C"/>
    <property type="match status" value="1"/>
</dbReference>
<dbReference type="InterPro" id="IPR051817">
    <property type="entry name" value="FDH_cytochrome_b556_subunit"/>
</dbReference>
<keyword evidence="3 7" id="KW-0812">Transmembrane</keyword>
<dbReference type="GO" id="GO:0009055">
    <property type="term" value="F:electron transfer activity"/>
    <property type="evidence" value="ECO:0007669"/>
    <property type="project" value="InterPro"/>
</dbReference>
<gene>
    <name evidence="9" type="ORF">BBK14_20610</name>
</gene>
<feature type="transmembrane region" description="Helical" evidence="7">
    <location>
        <begin position="76"/>
        <end position="101"/>
    </location>
</feature>
<comment type="subcellular location">
    <subcellularLocation>
        <location evidence="1">Cell membrane</location>
        <topology evidence="1">Multi-pass membrane protein</topology>
    </subcellularLocation>
</comment>
<dbReference type="RefSeq" id="WP_071064801.1">
    <property type="nucleotide sequence ID" value="NZ_MAXA01000222.1"/>
</dbReference>
<evidence type="ECO:0000256" key="2">
    <source>
        <dbReference type="ARBA" id="ARBA00022475"/>
    </source>
</evidence>
<evidence type="ECO:0000256" key="3">
    <source>
        <dbReference type="ARBA" id="ARBA00022692"/>
    </source>
</evidence>
<sequence length="232" mass="24655">MSPSEDPAGNPEDPAEATAADSDGPAGDGAAAFVRRFGPATRWAHWSTAALTAVCLATAAVLYLGPLATLVGRRQLVSAVHLYAGLALPAPMLAAALSAAYRRDLAELDRFTPADWKWLRTRPRRRHTDAVGKFNAGQKLYAAFVAGAVLVMLGTGVIMEFGGAFAVTHRTGATFVHDLLALSLFAGICGHLWMASRDPAARLGMRTGVVPRPWALREHPAWHTEPDAPPTE</sequence>